<evidence type="ECO:0000256" key="2">
    <source>
        <dbReference type="ARBA" id="ARBA00022527"/>
    </source>
</evidence>
<evidence type="ECO:0000256" key="11">
    <source>
        <dbReference type="SAM" id="Phobius"/>
    </source>
</evidence>
<protein>
    <recommendedName>
        <fullName evidence="1">non-specific serine/threonine protein kinase</fullName>
        <ecNumber evidence="1">2.7.11.1</ecNumber>
    </recommendedName>
</protein>
<keyword evidence="2" id="KW-0723">Serine/threonine-protein kinase</keyword>
<dbReference type="InterPro" id="IPR000719">
    <property type="entry name" value="Prot_kinase_dom"/>
</dbReference>
<dbReference type="CDD" id="cd06577">
    <property type="entry name" value="PASTA_pknB"/>
    <property type="match status" value="2"/>
</dbReference>
<dbReference type="NCBIfam" id="NF033483">
    <property type="entry name" value="PknB_PASTA_kin"/>
    <property type="match status" value="1"/>
</dbReference>
<feature type="transmembrane region" description="Helical" evidence="11">
    <location>
        <begin position="330"/>
        <end position="352"/>
    </location>
</feature>
<dbReference type="Proteomes" id="UP001595896">
    <property type="component" value="Unassembled WGS sequence"/>
</dbReference>
<dbReference type="InterPro" id="IPR017441">
    <property type="entry name" value="Protein_kinase_ATP_BS"/>
</dbReference>
<evidence type="ECO:0000256" key="5">
    <source>
        <dbReference type="ARBA" id="ARBA00022777"/>
    </source>
</evidence>
<keyword evidence="3" id="KW-0808">Transferase</keyword>
<dbReference type="Gene3D" id="1.10.510.10">
    <property type="entry name" value="Transferase(Phosphotransferase) domain 1"/>
    <property type="match status" value="1"/>
</dbReference>
<comment type="catalytic activity">
    <reaction evidence="8">
        <text>L-seryl-[protein] + ATP = O-phospho-L-seryl-[protein] + ADP + H(+)</text>
        <dbReference type="Rhea" id="RHEA:17989"/>
        <dbReference type="Rhea" id="RHEA-COMP:9863"/>
        <dbReference type="Rhea" id="RHEA-COMP:11604"/>
        <dbReference type="ChEBI" id="CHEBI:15378"/>
        <dbReference type="ChEBI" id="CHEBI:29999"/>
        <dbReference type="ChEBI" id="CHEBI:30616"/>
        <dbReference type="ChEBI" id="CHEBI:83421"/>
        <dbReference type="ChEBI" id="CHEBI:456216"/>
        <dbReference type="EC" id="2.7.11.1"/>
    </reaction>
</comment>
<evidence type="ECO:0000256" key="10">
    <source>
        <dbReference type="SAM" id="MobiDB-lite"/>
    </source>
</evidence>
<evidence type="ECO:0000256" key="3">
    <source>
        <dbReference type="ARBA" id="ARBA00022679"/>
    </source>
</evidence>
<evidence type="ECO:0000256" key="9">
    <source>
        <dbReference type="PROSITE-ProRule" id="PRU10141"/>
    </source>
</evidence>
<feature type="domain" description="PASTA" evidence="13">
    <location>
        <begin position="353"/>
        <end position="419"/>
    </location>
</feature>
<evidence type="ECO:0000256" key="4">
    <source>
        <dbReference type="ARBA" id="ARBA00022741"/>
    </source>
</evidence>
<dbReference type="GO" id="GO:0016301">
    <property type="term" value="F:kinase activity"/>
    <property type="evidence" value="ECO:0007669"/>
    <property type="project" value="UniProtKB-KW"/>
</dbReference>
<dbReference type="PANTHER" id="PTHR43289">
    <property type="entry name" value="MITOGEN-ACTIVATED PROTEIN KINASE KINASE KINASE 20-RELATED"/>
    <property type="match status" value="1"/>
</dbReference>
<comment type="caution">
    <text evidence="14">The sequence shown here is derived from an EMBL/GenBank/DDBJ whole genome shotgun (WGS) entry which is preliminary data.</text>
</comment>
<dbReference type="SMART" id="SM00220">
    <property type="entry name" value="S_TKc"/>
    <property type="match status" value="1"/>
</dbReference>
<sequence length="651" mass="71918">MIGRRINERYKLIRPIGGGGMADVYLAKDLILDRHVAVKMLKSQFSKNEEFIRRFHREAEAATSLSHENIVSIYDVGEENDLYYIVMEYVEGQTLKEYIQSSGVLSVEETVRILKQISEAVKHAHDNHIVHRDVKPQNILMSVNGQAKVTDFGIARAISEATITHTNSILGSVHYLSPEQARGGQVTYKSDLYSLGIIAYEMLTGSVPFKGDTAVTIALKHLQEPLPELRTTAVPNSVKNMITRLTAKKPIDRFNSAGALLEDLRTVLDSSRRSERLLEWTAENDEETKKMPAVFPEGRGSDPETIVHTKTSSGGEGEKVSSKPNRKKKWILPVLIAVLLTLSAFIWLPGLLHVDEIAVPEVSGQHADAAAEQLENLDLEVERAYRESTDTADNHVISVQPDEGTTVKVGSTVRLVISENDASMEVPDVTGLSEEEAESQLEAFDNVSVSYETVSEQEGGIVLDQEPSAGQTVMPSETTVMLTVAEREVVSIGNLFGMTEEEVEESFEGVPYVTVRFTEEYDESMSEGRVIEQDPPRGTEISESTTVMVTLSGGPEPGPAVASAEVPFSVQVPENDNGRSYQIEIQVIDDENETPVEVINEEITASTEFDVPMTVEEGSTGYLILYVNGEEFDASPYEYSYEEVQSYSPDE</sequence>
<proteinExistence type="predicted"/>
<feature type="region of interest" description="Disordered" evidence="10">
    <location>
        <begin position="292"/>
        <end position="322"/>
    </location>
</feature>
<organism evidence="14 15">
    <name type="scientific">Bacillus daqingensis</name>
    <dbReference type="NCBI Taxonomy" id="872396"/>
    <lineage>
        <taxon>Bacteria</taxon>
        <taxon>Bacillati</taxon>
        <taxon>Bacillota</taxon>
        <taxon>Bacilli</taxon>
        <taxon>Bacillales</taxon>
        <taxon>Bacillaceae</taxon>
        <taxon>Bacillus</taxon>
    </lineage>
</organism>
<feature type="domain" description="PASTA" evidence="13">
    <location>
        <begin position="420"/>
        <end position="486"/>
    </location>
</feature>
<dbReference type="Gene3D" id="2.60.40.2560">
    <property type="match status" value="1"/>
</dbReference>
<accession>A0ABV9NQ61</accession>
<feature type="binding site" evidence="9">
    <location>
        <position position="39"/>
    </location>
    <ligand>
        <name>ATP</name>
        <dbReference type="ChEBI" id="CHEBI:30616"/>
    </ligand>
</feature>
<evidence type="ECO:0000259" key="13">
    <source>
        <dbReference type="PROSITE" id="PS51178"/>
    </source>
</evidence>
<keyword evidence="4 9" id="KW-0547">Nucleotide-binding</keyword>
<evidence type="ECO:0000313" key="15">
    <source>
        <dbReference type="Proteomes" id="UP001595896"/>
    </source>
</evidence>
<dbReference type="PROSITE" id="PS00108">
    <property type="entry name" value="PROTEIN_KINASE_ST"/>
    <property type="match status" value="1"/>
</dbReference>
<dbReference type="RefSeq" id="WP_377908178.1">
    <property type="nucleotide sequence ID" value="NZ_JBHSGK010000003.1"/>
</dbReference>
<keyword evidence="11" id="KW-0472">Membrane</keyword>
<reference evidence="15" key="1">
    <citation type="journal article" date="2019" name="Int. J. Syst. Evol. Microbiol.">
        <title>The Global Catalogue of Microorganisms (GCM) 10K type strain sequencing project: providing services to taxonomists for standard genome sequencing and annotation.</title>
        <authorList>
            <consortium name="The Broad Institute Genomics Platform"/>
            <consortium name="The Broad Institute Genome Sequencing Center for Infectious Disease"/>
            <person name="Wu L."/>
            <person name="Ma J."/>
        </authorList>
    </citation>
    <scope>NUCLEOTIDE SEQUENCE [LARGE SCALE GENOMIC DNA]</scope>
    <source>
        <strain evidence="15">JCM 12165</strain>
    </source>
</reference>
<dbReference type="PROSITE" id="PS51178">
    <property type="entry name" value="PASTA"/>
    <property type="match status" value="3"/>
</dbReference>
<keyword evidence="11" id="KW-1133">Transmembrane helix</keyword>
<dbReference type="Pfam" id="PF00069">
    <property type="entry name" value="Pkinase"/>
    <property type="match status" value="1"/>
</dbReference>
<dbReference type="Gene3D" id="3.30.10.20">
    <property type="match status" value="3"/>
</dbReference>
<evidence type="ECO:0000256" key="7">
    <source>
        <dbReference type="ARBA" id="ARBA00047899"/>
    </source>
</evidence>
<dbReference type="InterPro" id="IPR005543">
    <property type="entry name" value="PASTA_dom"/>
</dbReference>
<dbReference type="SUPFAM" id="SSF56112">
    <property type="entry name" value="Protein kinase-like (PK-like)"/>
    <property type="match status" value="1"/>
</dbReference>
<name>A0ABV9NQ61_9BACI</name>
<evidence type="ECO:0000313" key="14">
    <source>
        <dbReference type="EMBL" id="MFC4735553.1"/>
    </source>
</evidence>
<dbReference type="PROSITE" id="PS00107">
    <property type="entry name" value="PROTEIN_KINASE_ATP"/>
    <property type="match status" value="1"/>
</dbReference>
<dbReference type="PANTHER" id="PTHR43289:SF34">
    <property type="entry name" value="SERINE_THREONINE-PROTEIN KINASE YBDM-RELATED"/>
    <property type="match status" value="1"/>
</dbReference>
<dbReference type="SMART" id="SM00740">
    <property type="entry name" value="PASTA"/>
    <property type="match status" value="3"/>
</dbReference>
<keyword evidence="15" id="KW-1185">Reference proteome</keyword>
<comment type="catalytic activity">
    <reaction evidence="7">
        <text>L-threonyl-[protein] + ATP = O-phospho-L-threonyl-[protein] + ADP + H(+)</text>
        <dbReference type="Rhea" id="RHEA:46608"/>
        <dbReference type="Rhea" id="RHEA-COMP:11060"/>
        <dbReference type="Rhea" id="RHEA-COMP:11605"/>
        <dbReference type="ChEBI" id="CHEBI:15378"/>
        <dbReference type="ChEBI" id="CHEBI:30013"/>
        <dbReference type="ChEBI" id="CHEBI:30616"/>
        <dbReference type="ChEBI" id="CHEBI:61977"/>
        <dbReference type="ChEBI" id="CHEBI:456216"/>
        <dbReference type="EC" id="2.7.11.1"/>
    </reaction>
</comment>
<dbReference type="InterPro" id="IPR008271">
    <property type="entry name" value="Ser/Thr_kinase_AS"/>
</dbReference>
<dbReference type="EMBL" id="JBHSGK010000003">
    <property type="protein sequence ID" value="MFC4735553.1"/>
    <property type="molecule type" value="Genomic_DNA"/>
</dbReference>
<dbReference type="EC" id="2.7.11.1" evidence="1"/>
<dbReference type="PROSITE" id="PS50011">
    <property type="entry name" value="PROTEIN_KINASE_DOM"/>
    <property type="match status" value="1"/>
</dbReference>
<dbReference type="InterPro" id="IPR011009">
    <property type="entry name" value="Kinase-like_dom_sf"/>
</dbReference>
<feature type="domain" description="PASTA" evidence="13">
    <location>
        <begin position="487"/>
        <end position="553"/>
    </location>
</feature>
<keyword evidence="11" id="KW-0812">Transmembrane</keyword>
<evidence type="ECO:0000256" key="1">
    <source>
        <dbReference type="ARBA" id="ARBA00012513"/>
    </source>
</evidence>
<gene>
    <name evidence="14" type="primary">pknB</name>
    <name evidence="14" type="ORF">ACFO4L_03045</name>
</gene>
<evidence type="ECO:0000256" key="8">
    <source>
        <dbReference type="ARBA" id="ARBA00048679"/>
    </source>
</evidence>
<dbReference type="Pfam" id="PF03793">
    <property type="entry name" value="PASTA"/>
    <property type="match status" value="3"/>
</dbReference>
<dbReference type="Gene3D" id="3.30.200.20">
    <property type="entry name" value="Phosphorylase Kinase, domain 1"/>
    <property type="match status" value="1"/>
</dbReference>
<dbReference type="CDD" id="cd14014">
    <property type="entry name" value="STKc_PknB_like"/>
    <property type="match status" value="1"/>
</dbReference>
<feature type="domain" description="Protein kinase" evidence="12">
    <location>
        <begin position="10"/>
        <end position="268"/>
    </location>
</feature>
<keyword evidence="6 9" id="KW-0067">ATP-binding</keyword>
<evidence type="ECO:0000256" key="6">
    <source>
        <dbReference type="ARBA" id="ARBA00022840"/>
    </source>
</evidence>
<evidence type="ECO:0000259" key="12">
    <source>
        <dbReference type="PROSITE" id="PS50011"/>
    </source>
</evidence>
<keyword evidence="5 14" id="KW-0418">Kinase</keyword>